<organism evidence="1 2">
    <name type="scientific">Anaerococcus vaginalis ATCC 51170</name>
    <dbReference type="NCBI Taxonomy" id="655811"/>
    <lineage>
        <taxon>Bacteria</taxon>
        <taxon>Bacillati</taxon>
        <taxon>Bacillota</taxon>
        <taxon>Tissierellia</taxon>
        <taxon>Tissierellales</taxon>
        <taxon>Peptoniphilaceae</taxon>
        <taxon>Anaerococcus</taxon>
    </lineage>
</organism>
<protein>
    <submittedName>
        <fullName evidence="1">Uncharacterized protein</fullName>
    </submittedName>
</protein>
<dbReference type="Proteomes" id="UP000003821">
    <property type="component" value="Unassembled WGS sequence"/>
</dbReference>
<keyword evidence="2" id="KW-1185">Reference proteome</keyword>
<proteinExistence type="predicted"/>
<evidence type="ECO:0000313" key="1">
    <source>
        <dbReference type="EMBL" id="EEU13428.1"/>
    </source>
</evidence>
<gene>
    <name evidence="1" type="ORF">HMPREF0078_0127</name>
</gene>
<comment type="caution">
    <text evidence="1">The sequence shown here is derived from an EMBL/GenBank/DDBJ whole genome shotgun (WGS) entry which is preliminary data.</text>
</comment>
<reference evidence="1 2" key="1">
    <citation type="submission" date="2009-08" db="EMBL/GenBank/DDBJ databases">
        <authorList>
            <person name="Muzny D."/>
            <person name="Qin X."/>
            <person name="Deng J."/>
            <person name="Jiang H."/>
            <person name="Liu Y."/>
            <person name="Qu J."/>
            <person name="Song X.-Z."/>
            <person name="Zhang L."/>
            <person name="Thornton R."/>
            <person name="Coyle M."/>
            <person name="Francisco L."/>
            <person name="Jackson L."/>
            <person name="Javaid M."/>
            <person name="Korchina V."/>
            <person name="Kovar C."/>
            <person name="Mata R."/>
            <person name="Mathew T."/>
            <person name="Ngo R."/>
            <person name="Nguyen L."/>
            <person name="Nguyen N."/>
            <person name="Okwuonu G."/>
            <person name="Ongeri F."/>
            <person name="Pham C."/>
            <person name="Simmons D."/>
            <person name="Wilczek-Boney K."/>
            <person name="Hale W."/>
            <person name="Jakkamsetti A."/>
            <person name="Pham P."/>
            <person name="Ruth R."/>
            <person name="San Lucas F."/>
            <person name="Warren J."/>
            <person name="Zhang J."/>
            <person name="Zhao Z."/>
            <person name="Zhou C."/>
            <person name="Zhu D."/>
            <person name="Lee S."/>
            <person name="Bess C."/>
            <person name="Blankenburg K."/>
            <person name="Forbes L."/>
            <person name="Fu Q."/>
            <person name="Gubbala S."/>
            <person name="Hirani K."/>
            <person name="Jayaseelan J.C."/>
            <person name="Lara F."/>
            <person name="Munidasa M."/>
            <person name="Palculict T."/>
            <person name="Patil S."/>
            <person name="Pu L.-L."/>
            <person name="Saada N."/>
            <person name="Tang L."/>
            <person name="Weissenberger G."/>
            <person name="Zhu Y."/>
            <person name="Hemphill L."/>
            <person name="Shang Y."/>
            <person name="Youmans B."/>
            <person name="Ayvaz T."/>
            <person name="Ross M."/>
            <person name="Santibanez J."/>
            <person name="Aqrawi P."/>
            <person name="Gross S."/>
            <person name="Joshi V."/>
            <person name="Fowler G."/>
            <person name="Nazareth L."/>
            <person name="Reid J."/>
            <person name="Worley K."/>
            <person name="Petrosino J."/>
            <person name="Highlander S."/>
            <person name="Gibbs R."/>
            <person name="Gibbs R."/>
        </authorList>
    </citation>
    <scope>NUCLEOTIDE SEQUENCE [LARGE SCALE GENOMIC DNA]</scope>
    <source>
        <strain evidence="1 2">ATCC 51170</strain>
    </source>
</reference>
<accession>C7HS78</accession>
<evidence type="ECO:0000313" key="2">
    <source>
        <dbReference type="Proteomes" id="UP000003821"/>
    </source>
</evidence>
<sequence>MKWLSASDLKGKNDYGKDDEYKNRGEHIYKENRAEGLCCPLSFR</sequence>
<dbReference type="EMBL" id="ACXU01000004">
    <property type="protein sequence ID" value="EEU13428.1"/>
    <property type="molecule type" value="Genomic_DNA"/>
</dbReference>
<dbReference type="HOGENOM" id="CLU_3211698_0_0_9"/>
<dbReference type="AlphaFoldDB" id="C7HS78"/>
<name>C7HS78_9FIRM</name>